<dbReference type="KEGG" id="psoj:PHYSODRAFT_340430"/>
<reference evidence="3 4" key="1">
    <citation type="journal article" date="2006" name="Science">
        <title>Phytophthora genome sequences uncover evolutionary origins and mechanisms of pathogenesis.</title>
        <authorList>
            <person name="Tyler B.M."/>
            <person name="Tripathy S."/>
            <person name="Zhang X."/>
            <person name="Dehal P."/>
            <person name="Jiang R.H."/>
            <person name="Aerts A."/>
            <person name="Arredondo F.D."/>
            <person name="Baxter L."/>
            <person name="Bensasson D."/>
            <person name="Beynon J.L."/>
            <person name="Chapman J."/>
            <person name="Damasceno C.M."/>
            <person name="Dorrance A.E."/>
            <person name="Dou D."/>
            <person name="Dickerman A.W."/>
            <person name="Dubchak I.L."/>
            <person name="Garbelotto M."/>
            <person name="Gijzen M."/>
            <person name="Gordon S.G."/>
            <person name="Govers F."/>
            <person name="Grunwald N.J."/>
            <person name="Huang W."/>
            <person name="Ivors K.L."/>
            <person name="Jones R.W."/>
            <person name="Kamoun S."/>
            <person name="Krampis K."/>
            <person name="Lamour K.H."/>
            <person name="Lee M.K."/>
            <person name="McDonald W.H."/>
            <person name="Medina M."/>
            <person name="Meijer H.J."/>
            <person name="Nordberg E.K."/>
            <person name="Maclean D.J."/>
            <person name="Ospina-Giraldo M.D."/>
            <person name="Morris P.F."/>
            <person name="Phuntumart V."/>
            <person name="Putnam N.H."/>
            <person name="Rash S."/>
            <person name="Rose J.K."/>
            <person name="Sakihama Y."/>
            <person name="Salamov A.A."/>
            <person name="Savidor A."/>
            <person name="Scheuring C.F."/>
            <person name="Smith B.M."/>
            <person name="Sobral B.W."/>
            <person name="Terry A."/>
            <person name="Torto-Alalibo T.A."/>
            <person name="Win J."/>
            <person name="Xu Z."/>
            <person name="Zhang H."/>
            <person name="Grigoriev I.V."/>
            <person name="Rokhsar D.S."/>
            <person name="Boore J.L."/>
        </authorList>
    </citation>
    <scope>NUCLEOTIDE SEQUENCE [LARGE SCALE GENOMIC DNA]</scope>
    <source>
        <strain evidence="3 4">P6497</strain>
    </source>
</reference>
<evidence type="ECO:0000259" key="2">
    <source>
        <dbReference type="Pfam" id="PF19259"/>
    </source>
</evidence>
<sequence length="321" mass="37850">MADVSELMQGVLQLMQQQQEMMRVMNEQRGMNDFKLDGIRLPKYTGHESESFCLYQEELSQYFEARNIDWKNERWPTRVLAIIGSTLKGQAGQWYLARKHEIYSAEQLLRELVRAFVPADLQLRLREQLRHLSQKSCKSLGDYVSRFRNIVLPVEHMTEIDKVVYFSQVLMPNTRQEVLYKRCETLTDAITVAMDYERSHFGAPARTGRRDRDHPRFRRNESTSRSNGPEPMEIDNAQELSPEECRRQRKCYNCFRGGHIAAHYKAPRRNQRPYRGPNQRQRDSQHVNAVEQHVSEGEERIAYDQYTVDAFEEVSMHDMVA</sequence>
<accession>G5A9P6</accession>
<protein>
    <recommendedName>
        <fullName evidence="2">Ty3 transposon capsid-like protein domain-containing protein</fullName>
    </recommendedName>
</protein>
<feature type="domain" description="Ty3 transposon capsid-like protein" evidence="2">
    <location>
        <begin position="79"/>
        <end position="197"/>
    </location>
</feature>
<gene>
    <name evidence="3" type="ORF">PHYSODRAFT_340430</name>
</gene>
<organism evidence="3 4">
    <name type="scientific">Phytophthora sojae (strain P6497)</name>
    <name type="common">Soybean stem and root rot agent</name>
    <name type="synonym">Phytophthora megasperma f. sp. glycines</name>
    <dbReference type="NCBI Taxonomy" id="1094619"/>
    <lineage>
        <taxon>Eukaryota</taxon>
        <taxon>Sar</taxon>
        <taxon>Stramenopiles</taxon>
        <taxon>Oomycota</taxon>
        <taxon>Peronosporomycetes</taxon>
        <taxon>Peronosporales</taxon>
        <taxon>Peronosporaceae</taxon>
        <taxon>Phytophthora</taxon>
    </lineage>
</organism>
<dbReference type="EMBL" id="JH159162">
    <property type="protein sequence ID" value="EGZ07326.1"/>
    <property type="molecule type" value="Genomic_DNA"/>
</dbReference>
<feature type="region of interest" description="Disordered" evidence="1">
    <location>
        <begin position="263"/>
        <end position="286"/>
    </location>
</feature>
<dbReference type="OMA" id="HESESFC"/>
<dbReference type="RefSeq" id="XP_009536892.1">
    <property type="nucleotide sequence ID" value="XM_009538597.1"/>
</dbReference>
<keyword evidence="4" id="KW-1185">Reference proteome</keyword>
<dbReference type="Proteomes" id="UP000002640">
    <property type="component" value="Unassembled WGS sequence"/>
</dbReference>
<evidence type="ECO:0000313" key="3">
    <source>
        <dbReference type="EMBL" id="EGZ07326.1"/>
    </source>
</evidence>
<evidence type="ECO:0000313" key="4">
    <source>
        <dbReference type="Proteomes" id="UP000002640"/>
    </source>
</evidence>
<feature type="compositionally biased region" description="Basic and acidic residues" evidence="1">
    <location>
        <begin position="208"/>
        <end position="222"/>
    </location>
</feature>
<evidence type="ECO:0000256" key="1">
    <source>
        <dbReference type="SAM" id="MobiDB-lite"/>
    </source>
</evidence>
<dbReference type="AlphaFoldDB" id="G5A9P6"/>
<feature type="region of interest" description="Disordered" evidence="1">
    <location>
        <begin position="203"/>
        <end position="242"/>
    </location>
</feature>
<proteinExistence type="predicted"/>
<name>G5A9P6_PHYSP</name>
<dbReference type="Pfam" id="PF19259">
    <property type="entry name" value="Ty3_capsid"/>
    <property type="match status" value="1"/>
</dbReference>
<dbReference type="InterPro" id="IPR045358">
    <property type="entry name" value="Ty3_capsid"/>
</dbReference>
<dbReference type="InParanoid" id="G5A9P6"/>
<dbReference type="GeneID" id="20647911"/>